<dbReference type="InterPro" id="IPR036052">
    <property type="entry name" value="TrpB-like_PALP_sf"/>
</dbReference>
<dbReference type="PATRIC" id="fig|1439726.3.peg.4768"/>
<evidence type="ECO:0000259" key="4">
    <source>
        <dbReference type="Pfam" id="PF00291"/>
    </source>
</evidence>
<feature type="domain" description="Tryptophan synthase beta chain-like PALP" evidence="4">
    <location>
        <begin position="12"/>
        <end position="106"/>
    </location>
</feature>
<accession>A0A1E3GPY3</accession>
<dbReference type="PANTHER" id="PTHR43780">
    <property type="entry name" value="1-AMINOCYCLOPROPANE-1-CARBOXYLATE DEAMINASE-RELATED"/>
    <property type="match status" value="1"/>
</dbReference>
<organism evidence="5 6">
    <name type="scientific">Methylobrevis pamukkalensis</name>
    <dbReference type="NCBI Taxonomy" id="1439726"/>
    <lineage>
        <taxon>Bacteria</taxon>
        <taxon>Pseudomonadati</taxon>
        <taxon>Pseudomonadota</taxon>
        <taxon>Alphaproteobacteria</taxon>
        <taxon>Hyphomicrobiales</taxon>
        <taxon>Pleomorphomonadaceae</taxon>
        <taxon>Methylobrevis</taxon>
    </lineage>
</organism>
<dbReference type="InterPro" id="IPR001926">
    <property type="entry name" value="TrpB-like_PALP"/>
</dbReference>
<evidence type="ECO:0000313" key="5">
    <source>
        <dbReference type="EMBL" id="ODN66005.1"/>
    </source>
</evidence>
<dbReference type="AlphaFoldDB" id="A0A1E3GPY3"/>
<dbReference type="Proteomes" id="UP000094622">
    <property type="component" value="Unassembled WGS sequence"/>
</dbReference>
<reference evidence="5 6" key="1">
    <citation type="submission" date="2016-07" db="EMBL/GenBank/DDBJ databases">
        <title>Draft Genome Sequence of Methylobrevis pamukkalensis PK2.</title>
        <authorList>
            <person name="Vasilenko O.V."/>
            <person name="Doronina N.V."/>
            <person name="Shmareva M.N."/>
            <person name="Tarlachkov S.V."/>
            <person name="Mustakhimov I."/>
            <person name="Trotsenko Y.A."/>
        </authorList>
    </citation>
    <scope>NUCLEOTIDE SEQUENCE [LARGE SCALE GENOMIC DNA]</scope>
    <source>
        <strain evidence="5 6">PK2</strain>
    </source>
</reference>
<keyword evidence="6" id="KW-1185">Reference proteome</keyword>
<dbReference type="Pfam" id="PF00291">
    <property type="entry name" value="PALP"/>
    <property type="match status" value="1"/>
</dbReference>
<comment type="cofactor">
    <cofactor evidence="1">
        <name>pyridoxal 5'-phosphate</name>
        <dbReference type="ChEBI" id="CHEBI:597326"/>
    </cofactor>
</comment>
<dbReference type="Gene3D" id="3.40.50.1100">
    <property type="match status" value="1"/>
</dbReference>
<dbReference type="InterPro" id="IPR027278">
    <property type="entry name" value="ACCD_DCysDesulf"/>
</dbReference>
<protein>
    <submittedName>
        <fullName evidence="5">1-aminocyclopropane-1-carboxylate deaminase</fullName>
        <ecNumber evidence="5">3.5.99.7</ecNumber>
    </submittedName>
</protein>
<evidence type="ECO:0000256" key="1">
    <source>
        <dbReference type="ARBA" id="ARBA00001933"/>
    </source>
</evidence>
<evidence type="ECO:0000256" key="2">
    <source>
        <dbReference type="ARBA" id="ARBA00008639"/>
    </source>
</evidence>
<proteinExistence type="inferred from homology"/>
<sequence>MNLQKFPRYPLTFGPTHIEKLSRLTEHLGGKVELYAKREDCNSGLAFGGNKLRKLEYIVPDAIASGADTLVSIGGVQSNHTRMVAATAAKIGFNCRLVQESWVPHEDAVYDRVATSC</sequence>
<dbReference type="SUPFAM" id="SSF53686">
    <property type="entry name" value="Tryptophan synthase beta subunit-like PLP-dependent enzymes"/>
    <property type="match status" value="1"/>
</dbReference>
<dbReference type="PANTHER" id="PTHR43780:SF2">
    <property type="entry name" value="1-AMINOCYCLOPROPANE-1-CARBOXYLATE DEAMINASE-RELATED"/>
    <property type="match status" value="1"/>
</dbReference>
<comment type="similarity">
    <text evidence="2">Belongs to the ACC deaminase/D-cysteine desulfhydrase family.</text>
</comment>
<keyword evidence="5" id="KW-0378">Hydrolase</keyword>
<dbReference type="GO" id="GO:0008660">
    <property type="term" value="F:1-aminocyclopropane-1-carboxylate deaminase activity"/>
    <property type="evidence" value="ECO:0007669"/>
    <property type="project" value="UniProtKB-EC"/>
</dbReference>
<keyword evidence="3" id="KW-0663">Pyridoxal phosphate</keyword>
<name>A0A1E3GPY3_9HYPH</name>
<dbReference type="EC" id="3.5.99.7" evidence="5"/>
<evidence type="ECO:0000313" key="6">
    <source>
        <dbReference type="Proteomes" id="UP000094622"/>
    </source>
</evidence>
<gene>
    <name evidence="5" type="primary">acdS_1</name>
    <name evidence="5" type="ORF">A6302_04472</name>
</gene>
<dbReference type="EMBL" id="MCRJ01000242">
    <property type="protein sequence ID" value="ODN66005.1"/>
    <property type="molecule type" value="Genomic_DNA"/>
</dbReference>
<evidence type="ECO:0000256" key="3">
    <source>
        <dbReference type="ARBA" id="ARBA00022898"/>
    </source>
</evidence>
<dbReference type="GO" id="GO:0019148">
    <property type="term" value="F:D-cysteine desulfhydrase activity"/>
    <property type="evidence" value="ECO:0007669"/>
    <property type="project" value="TreeGrafter"/>
</dbReference>
<comment type="caution">
    <text evidence="5">The sequence shown here is derived from an EMBL/GenBank/DDBJ whole genome shotgun (WGS) entry which is preliminary data.</text>
</comment>